<feature type="non-terminal residue" evidence="1">
    <location>
        <position position="1"/>
    </location>
</feature>
<protein>
    <recommendedName>
        <fullName evidence="3">Reverse transcriptase/retrotransposon-derived protein RNase H-like domain-containing protein</fullName>
    </recommendedName>
</protein>
<proteinExistence type="predicted"/>
<evidence type="ECO:0000313" key="2">
    <source>
        <dbReference type="Proteomes" id="UP000673691"/>
    </source>
</evidence>
<keyword evidence="2" id="KW-1185">Reference proteome</keyword>
<dbReference type="OrthoDB" id="3037028at2759"/>
<dbReference type="InterPro" id="IPR043502">
    <property type="entry name" value="DNA/RNA_pol_sf"/>
</dbReference>
<dbReference type="AlphaFoldDB" id="A0A8H7ZNM9"/>
<dbReference type="SUPFAM" id="SSF56672">
    <property type="entry name" value="DNA/RNA polymerases"/>
    <property type="match status" value="1"/>
</dbReference>
<organism evidence="1 2">
    <name type="scientific">Olpidium bornovanus</name>
    <dbReference type="NCBI Taxonomy" id="278681"/>
    <lineage>
        <taxon>Eukaryota</taxon>
        <taxon>Fungi</taxon>
        <taxon>Fungi incertae sedis</taxon>
        <taxon>Olpidiomycota</taxon>
        <taxon>Olpidiomycotina</taxon>
        <taxon>Olpidiomycetes</taxon>
        <taxon>Olpidiales</taxon>
        <taxon>Olpidiaceae</taxon>
        <taxon>Olpidium</taxon>
    </lineage>
</organism>
<dbReference type="EMBL" id="JAEFCI010012063">
    <property type="protein sequence ID" value="KAG5456227.1"/>
    <property type="molecule type" value="Genomic_DNA"/>
</dbReference>
<dbReference type="Proteomes" id="UP000673691">
    <property type="component" value="Unassembled WGS sequence"/>
</dbReference>
<evidence type="ECO:0008006" key="3">
    <source>
        <dbReference type="Google" id="ProtNLM"/>
    </source>
</evidence>
<name>A0A8H7ZNM9_9FUNG</name>
<dbReference type="FunFam" id="3.30.70.270:FF:000020">
    <property type="entry name" value="Transposon Tf2-6 polyprotein-like Protein"/>
    <property type="match status" value="1"/>
</dbReference>
<dbReference type="PANTHER" id="PTHR37984">
    <property type="entry name" value="PROTEIN CBG26694"/>
    <property type="match status" value="1"/>
</dbReference>
<dbReference type="Gene3D" id="3.30.70.270">
    <property type="match status" value="2"/>
</dbReference>
<comment type="caution">
    <text evidence="1">The sequence shown here is derived from an EMBL/GenBank/DDBJ whole genome shotgun (WGS) entry which is preliminary data.</text>
</comment>
<evidence type="ECO:0000313" key="1">
    <source>
        <dbReference type="EMBL" id="KAG5456227.1"/>
    </source>
</evidence>
<dbReference type="InterPro" id="IPR043128">
    <property type="entry name" value="Rev_trsase/Diguanyl_cyclase"/>
</dbReference>
<accession>A0A8H7ZNM9</accession>
<gene>
    <name evidence="1" type="ORF">BJ554DRAFT_4085</name>
</gene>
<reference evidence="1 2" key="1">
    <citation type="journal article" name="Sci. Rep.">
        <title>Genome-scale phylogenetic analyses confirm Olpidium as the closest living zoosporic fungus to the non-flagellated, terrestrial fungi.</title>
        <authorList>
            <person name="Chang Y."/>
            <person name="Rochon D."/>
            <person name="Sekimoto S."/>
            <person name="Wang Y."/>
            <person name="Chovatia M."/>
            <person name="Sandor L."/>
            <person name="Salamov A."/>
            <person name="Grigoriev I.V."/>
            <person name="Stajich J.E."/>
            <person name="Spatafora J.W."/>
        </authorList>
    </citation>
    <scope>NUCLEOTIDE SEQUENCE [LARGE SCALE GENOMIC DNA]</scope>
    <source>
        <strain evidence="1">S191</strain>
    </source>
</reference>
<dbReference type="PANTHER" id="PTHR37984:SF5">
    <property type="entry name" value="PROTEIN NYNRIN-LIKE"/>
    <property type="match status" value="1"/>
</dbReference>
<sequence>SGSAKKYTEEFKRLCACISNLTETDQLQTYLHVQAGLSEIFGAFIPRVTLPFIDNLPMRGVHYDARNESEVTPGVQKFMHDHAQDVTAILRRLIKARVTFSSKKSSFGRREIGVFGFVCNEAGRAPGRSKVAAIDRMGPCESVSKVRRLLGAVRFYRMFYPHYANVAEPLYGLLQKGAAWAWTEKCDVALSELKMRLSQAPVLRPLSYARDAGQIFLSVDASLRAVSAPKMASANIDPAFDYLNFEPRSSRVPSGTACFASFCLCTFARLALFCSYAPVVYFCLPGSRAATPSTSAKCFGFATPFFSCPTQKPQS</sequence>
<dbReference type="InterPro" id="IPR050951">
    <property type="entry name" value="Retrovirus_Pol_polyprotein"/>
</dbReference>